<reference evidence="2 3" key="1">
    <citation type="submission" date="2009-02" db="EMBL/GenBank/DDBJ databases">
        <title>Annotation of Streptomyces hygroscopicus strain ATCC 53653.</title>
        <authorList>
            <consortium name="The Broad Institute Genome Sequencing Platform"/>
            <consortium name="Broad Institute Microbial Sequencing Center"/>
            <person name="Fischbach M."/>
            <person name="Godfrey P."/>
            <person name="Ward D."/>
            <person name="Young S."/>
            <person name="Zeng Q."/>
            <person name="Koehrsen M."/>
            <person name="Alvarado L."/>
            <person name="Berlin A.M."/>
            <person name="Bochicchio J."/>
            <person name="Borenstein D."/>
            <person name="Chapman S.B."/>
            <person name="Chen Z."/>
            <person name="Engels R."/>
            <person name="Freedman E."/>
            <person name="Gellesch M."/>
            <person name="Goldberg J."/>
            <person name="Griggs A."/>
            <person name="Gujja S."/>
            <person name="Heilman E.R."/>
            <person name="Heiman D.I."/>
            <person name="Hepburn T.A."/>
            <person name="Howarth C."/>
            <person name="Jen D."/>
            <person name="Larson L."/>
            <person name="Lewis B."/>
            <person name="Mehta T."/>
            <person name="Park D."/>
            <person name="Pearson M."/>
            <person name="Richards J."/>
            <person name="Roberts A."/>
            <person name="Saif S."/>
            <person name="Shea T.D."/>
            <person name="Shenoy N."/>
            <person name="Sisk P."/>
            <person name="Stolte C."/>
            <person name="Sykes S.N."/>
            <person name="Thomson T."/>
            <person name="Walk T."/>
            <person name="White J."/>
            <person name="Yandava C."/>
            <person name="Straight P."/>
            <person name="Clardy J."/>
            <person name="Hung D."/>
            <person name="Kolter R."/>
            <person name="Mekalanos J."/>
            <person name="Walker S."/>
            <person name="Walsh C.T."/>
            <person name="Wieland-Brown L.C."/>
            <person name="Haas B."/>
            <person name="Nusbaum C."/>
            <person name="Birren B."/>
        </authorList>
    </citation>
    <scope>NUCLEOTIDE SEQUENCE [LARGE SCALE GENOMIC DNA]</scope>
    <source>
        <strain evidence="2 3">ATCC 53653</strain>
    </source>
</reference>
<dbReference type="Proteomes" id="UP000003963">
    <property type="component" value="Unassembled WGS sequence"/>
</dbReference>
<keyword evidence="1" id="KW-0812">Transmembrane</keyword>
<name>D9W9T5_9ACTN</name>
<keyword evidence="1" id="KW-1133">Transmembrane helix</keyword>
<evidence type="ECO:0000313" key="2">
    <source>
        <dbReference type="EMBL" id="EFL22749.1"/>
    </source>
</evidence>
<evidence type="ECO:0000313" key="3">
    <source>
        <dbReference type="Proteomes" id="UP000003963"/>
    </source>
</evidence>
<sequence length="116" mass="12178">MASVFGLTIDCSWAGLLAAGVFRSTALGLATLLAVPLLAVPVVRRAMDEPSLHSLVGLPHRLRAVALDRPPSMLNRGVAAVLRLAGQPVGQALMLSVAVLLFAYALTGLRGRRARQ</sequence>
<organism evidence="2 3">
    <name type="scientific">Streptomyces himastatinicus ATCC 53653</name>
    <dbReference type="NCBI Taxonomy" id="457427"/>
    <lineage>
        <taxon>Bacteria</taxon>
        <taxon>Bacillati</taxon>
        <taxon>Actinomycetota</taxon>
        <taxon>Actinomycetes</taxon>
        <taxon>Kitasatosporales</taxon>
        <taxon>Streptomycetaceae</taxon>
        <taxon>Streptomyces</taxon>
        <taxon>Streptomyces violaceusniger group</taxon>
    </lineage>
</organism>
<dbReference type="STRING" id="457427.SSOG_02463"/>
<evidence type="ECO:0000256" key="1">
    <source>
        <dbReference type="SAM" id="Phobius"/>
    </source>
</evidence>
<protein>
    <submittedName>
        <fullName evidence="2">Putative ABC transporter</fullName>
    </submittedName>
</protein>
<gene>
    <name evidence="2" type="ORF">SSOG_02463</name>
</gene>
<keyword evidence="3" id="KW-1185">Reference proteome</keyword>
<feature type="transmembrane region" description="Helical" evidence="1">
    <location>
        <begin position="12"/>
        <end position="39"/>
    </location>
</feature>
<dbReference type="HOGENOM" id="CLU_2095495_0_0_11"/>
<dbReference type="EMBL" id="GG657754">
    <property type="protein sequence ID" value="EFL22749.1"/>
    <property type="molecule type" value="Genomic_DNA"/>
</dbReference>
<proteinExistence type="predicted"/>
<keyword evidence="1" id="KW-0472">Membrane</keyword>
<feature type="transmembrane region" description="Helical" evidence="1">
    <location>
        <begin position="89"/>
        <end position="109"/>
    </location>
</feature>
<dbReference type="AlphaFoldDB" id="D9W9T5"/>
<accession>D9W9T5</accession>